<organism evidence="2 3">
    <name type="scientific">Popillia japonica</name>
    <name type="common">Japanese beetle</name>
    <dbReference type="NCBI Taxonomy" id="7064"/>
    <lineage>
        <taxon>Eukaryota</taxon>
        <taxon>Metazoa</taxon>
        <taxon>Ecdysozoa</taxon>
        <taxon>Arthropoda</taxon>
        <taxon>Hexapoda</taxon>
        <taxon>Insecta</taxon>
        <taxon>Pterygota</taxon>
        <taxon>Neoptera</taxon>
        <taxon>Endopterygota</taxon>
        <taxon>Coleoptera</taxon>
        <taxon>Polyphaga</taxon>
        <taxon>Scarabaeiformia</taxon>
        <taxon>Scarabaeidae</taxon>
        <taxon>Rutelinae</taxon>
        <taxon>Popillia</taxon>
    </lineage>
</organism>
<evidence type="ECO:0000313" key="3">
    <source>
        <dbReference type="Proteomes" id="UP001458880"/>
    </source>
</evidence>
<evidence type="ECO:0000256" key="1">
    <source>
        <dbReference type="SAM" id="SignalP"/>
    </source>
</evidence>
<keyword evidence="3" id="KW-1185">Reference proteome</keyword>
<sequence>MKTHVLIFLFLFVMITAYSAENQNLAIAKCIQKTGISETIVARMGTTLEIPDTSSAKKFLMCLNKKMGFQDDEGQILFDNMKDKLVGLTDTEINSTISTCKQVKGSNSIENSYVATKCIFRKIKAILKLKKKK</sequence>
<dbReference type="SMART" id="SM00708">
    <property type="entry name" value="PhBP"/>
    <property type="match status" value="1"/>
</dbReference>
<proteinExistence type="predicted"/>
<dbReference type="Proteomes" id="UP001458880">
    <property type="component" value="Unassembled WGS sequence"/>
</dbReference>
<dbReference type="InterPro" id="IPR006170">
    <property type="entry name" value="PBP/GOBP"/>
</dbReference>
<feature type="signal peptide" evidence="1">
    <location>
        <begin position="1"/>
        <end position="19"/>
    </location>
</feature>
<dbReference type="EMBL" id="JASPKY010000135">
    <property type="protein sequence ID" value="KAK9731271.1"/>
    <property type="molecule type" value="Genomic_DNA"/>
</dbReference>
<gene>
    <name evidence="2" type="ORF">QE152_g13788</name>
</gene>
<dbReference type="SUPFAM" id="SSF47565">
    <property type="entry name" value="Insect pheromone/odorant-binding proteins"/>
    <property type="match status" value="1"/>
</dbReference>
<name>A0AAW1L8H1_POPJA</name>
<dbReference type="Gene3D" id="1.10.238.20">
    <property type="entry name" value="Pheromone/general odorant binding protein domain"/>
    <property type="match status" value="1"/>
</dbReference>
<dbReference type="CDD" id="cd23992">
    <property type="entry name" value="PBP_GOBP"/>
    <property type="match status" value="1"/>
</dbReference>
<evidence type="ECO:0000313" key="2">
    <source>
        <dbReference type="EMBL" id="KAK9731271.1"/>
    </source>
</evidence>
<keyword evidence="1" id="KW-0732">Signal</keyword>
<comment type="caution">
    <text evidence="2">The sequence shown here is derived from an EMBL/GenBank/DDBJ whole genome shotgun (WGS) entry which is preliminary data.</text>
</comment>
<feature type="chain" id="PRO_5043508780" evidence="1">
    <location>
        <begin position="20"/>
        <end position="133"/>
    </location>
</feature>
<dbReference type="InterPro" id="IPR036728">
    <property type="entry name" value="PBP_GOBP_sf"/>
</dbReference>
<protein>
    <submittedName>
        <fullName evidence="2">PBP/GOBP family</fullName>
    </submittedName>
</protein>
<reference evidence="2 3" key="1">
    <citation type="journal article" date="2024" name="BMC Genomics">
        <title>De novo assembly and annotation of Popillia japonica's genome with initial clues to its potential as an invasive pest.</title>
        <authorList>
            <person name="Cucini C."/>
            <person name="Boschi S."/>
            <person name="Funari R."/>
            <person name="Cardaioli E."/>
            <person name="Iannotti N."/>
            <person name="Marturano G."/>
            <person name="Paoli F."/>
            <person name="Bruttini M."/>
            <person name="Carapelli A."/>
            <person name="Frati F."/>
            <person name="Nardi F."/>
        </authorList>
    </citation>
    <scope>NUCLEOTIDE SEQUENCE [LARGE SCALE GENOMIC DNA]</scope>
    <source>
        <strain evidence="2">DMR45628</strain>
    </source>
</reference>
<dbReference type="AlphaFoldDB" id="A0AAW1L8H1"/>
<dbReference type="GO" id="GO:0005549">
    <property type="term" value="F:odorant binding"/>
    <property type="evidence" value="ECO:0007669"/>
    <property type="project" value="InterPro"/>
</dbReference>
<accession>A0AAW1L8H1</accession>
<dbReference type="Pfam" id="PF01395">
    <property type="entry name" value="PBP_GOBP"/>
    <property type="match status" value="1"/>
</dbReference>